<sequence>MLDSSTSLNSASMFYKELGFVAGLSQRFDIGEQNTRFSVISFSDDAVLDVKLTDSVSKIALQHKLLKIDYMMGDTYTDKAVNLMLSEGFEGARPNIPKIGVVITDGEATDEHTLKEVLQKVKKAGIQMIAIGVGEQIKKEQLNMIAGDKDRVFPVLGGVGALKFIEDNLIKTVCNAAQMSYTMPFPK</sequence>
<proteinExistence type="predicted"/>
<dbReference type="CDD" id="cd01450">
    <property type="entry name" value="vWFA_subfamily_ECM"/>
    <property type="match status" value="1"/>
</dbReference>
<dbReference type="PANTHER" id="PTHR24020">
    <property type="entry name" value="COLLAGEN ALPHA"/>
    <property type="match status" value="1"/>
</dbReference>
<dbReference type="EMBL" id="GELH01000638">
    <property type="protein sequence ID" value="JAS03634.1"/>
    <property type="molecule type" value="Transcribed_RNA"/>
</dbReference>
<dbReference type="AlphaFoldDB" id="A0A194AM52"/>
<dbReference type="EMBL" id="GELH01000637">
    <property type="protein sequence ID" value="JAS03635.1"/>
    <property type="molecule type" value="Transcribed_RNA"/>
</dbReference>
<name>A0A194AM52_PINFU</name>
<evidence type="ECO:0000313" key="2">
    <source>
        <dbReference type="EMBL" id="JAS03635.1"/>
    </source>
</evidence>
<evidence type="ECO:0000259" key="1">
    <source>
        <dbReference type="PROSITE" id="PS50234"/>
    </source>
</evidence>
<dbReference type="InterPro" id="IPR036465">
    <property type="entry name" value="vWFA_dom_sf"/>
</dbReference>
<dbReference type="PROSITE" id="PS50234">
    <property type="entry name" value="VWFA"/>
    <property type="match status" value="1"/>
</dbReference>
<dbReference type="InterPro" id="IPR002035">
    <property type="entry name" value="VWF_A"/>
</dbReference>
<dbReference type="Gene3D" id="3.40.50.410">
    <property type="entry name" value="von Willebrand factor, type A domain"/>
    <property type="match status" value="1"/>
</dbReference>
<dbReference type="SMART" id="SM00327">
    <property type="entry name" value="VWA"/>
    <property type="match status" value="1"/>
</dbReference>
<dbReference type="Pfam" id="PF00092">
    <property type="entry name" value="VWA"/>
    <property type="match status" value="1"/>
</dbReference>
<feature type="domain" description="VWFA" evidence="1">
    <location>
        <begin position="1"/>
        <end position="173"/>
    </location>
</feature>
<protein>
    <recommendedName>
        <fullName evidence="1">VWFA domain-containing protein</fullName>
    </recommendedName>
</protein>
<organism evidence="2">
    <name type="scientific">Pinctada fucata</name>
    <name type="common">Akoya pearl oyster</name>
    <name type="synonym">Pinctada imbricata fucata</name>
    <dbReference type="NCBI Taxonomy" id="50426"/>
    <lineage>
        <taxon>Eukaryota</taxon>
        <taxon>Metazoa</taxon>
        <taxon>Spiralia</taxon>
        <taxon>Lophotrochozoa</taxon>
        <taxon>Mollusca</taxon>
        <taxon>Bivalvia</taxon>
        <taxon>Autobranchia</taxon>
        <taxon>Pteriomorphia</taxon>
        <taxon>Pterioida</taxon>
        <taxon>Pterioidea</taxon>
        <taxon>Pteriidae</taxon>
        <taxon>Pinctada</taxon>
    </lineage>
</organism>
<dbReference type="InterPro" id="IPR050525">
    <property type="entry name" value="ECM_Assembly_Org"/>
</dbReference>
<accession>A0A194AM52</accession>
<dbReference type="PANTHER" id="PTHR24020:SF87">
    <property type="entry name" value="COLLAGEN ALPHA-1(VI) CHAIN-LIKE"/>
    <property type="match status" value="1"/>
</dbReference>
<dbReference type="SUPFAM" id="SSF53300">
    <property type="entry name" value="vWA-like"/>
    <property type="match status" value="1"/>
</dbReference>
<reference evidence="2" key="1">
    <citation type="submission" date="2016-03" db="EMBL/GenBank/DDBJ databases">
        <authorList>
            <person name="Ploux O."/>
        </authorList>
    </citation>
    <scope>NUCLEOTIDE SEQUENCE</scope>
    <source>
        <tissue evidence="2">Mantle</tissue>
    </source>
</reference>